<dbReference type="Gene3D" id="2.60.40.4070">
    <property type="match status" value="1"/>
</dbReference>
<dbReference type="Proteomes" id="UP000646365">
    <property type="component" value="Unassembled WGS sequence"/>
</dbReference>
<evidence type="ECO:0000256" key="3">
    <source>
        <dbReference type="ARBA" id="ARBA00022795"/>
    </source>
</evidence>
<feature type="domain" description="FlgD/Vpr Ig-like" evidence="7">
    <location>
        <begin position="116"/>
        <end position="192"/>
    </location>
</feature>
<dbReference type="GO" id="GO:0044781">
    <property type="term" value="P:bacterial-type flagellum organization"/>
    <property type="evidence" value="ECO:0007669"/>
    <property type="project" value="UniProtKB-UniRule"/>
</dbReference>
<keyword evidence="10" id="KW-1185">Reference proteome</keyword>
<dbReference type="InterPro" id="IPR025963">
    <property type="entry name" value="FLgD_Tudor"/>
</dbReference>
<evidence type="ECO:0000256" key="2">
    <source>
        <dbReference type="ARBA" id="ARBA00016013"/>
    </source>
</evidence>
<accession>A0A8J3E4I4</accession>
<dbReference type="RefSeq" id="WP_189051065.1">
    <property type="nucleotide sequence ID" value="NZ_BMJQ01000016.1"/>
</dbReference>
<dbReference type="Pfam" id="PF13860">
    <property type="entry name" value="FlgD_ig"/>
    <property type="match status" value="1"/>
</dbReference>
<evidence type="ECO:0000259" key="7">
    <source>
        <dbReference type="Pfam" id="PF13860"/>
    </source>
</evidence>
<organism evidence="9 10">
    <name type="scientific">Aliidongia dinghuensis</name>
    <dbReference type="NCBI Taxonomy" id="1867774"/>
    <lineage>
        <taxon>Bacteria</taxon>
        <taxon>Pseudomonadati</taxon>
        <taxon>Pseudomonadota</taxon>
        <taxon>Alphaproteobacteria</taxon>
        <taxon>Rhodospirillales</taxon>
        <taxon>Dongiaceae</taxon>
        <taxon>Aliidongia</taxon>
    </lineage>
</organism>
<reference evidence="9" key="2">
    <citation type="submission" date="2020-09" db="EMBL/GenBank/DDBJ databases">
        <authorList>
            <person name="Sun Q."/>
            <person name="Zhou Y."/>
        </authorList>
    </citation>
    <scope>NUCLEOTIDE SEQUENCE</scope>
    <source>
        <strain evidence="9">CGMCC 1.15725</strain>
    </source>
</reference>
<keyword evidence="9" id="KW-0969">Cilium</keyword>
<keyword evidence="9" id="KW-0282">Flagellum</keyword>
<reference evidence="9" key="1">
    <citation type="journal article" date="2014" name="Int. J. Syst. Evol. Microbiol.">
        <title>Complete genome sequence of Corynebacterium casei LMG S-19264T (=DSM 44701T), isolated from a smear-ripened cheese.</title>
        <authorList>
            <consortium name="US DOE Joint Genome Institute (JGI-PGF)"/>
            <person name="Walter F."/>
            <person name="Albersmeier A."/>
            <person name="Kalinowski J."/>
            <person name="Ruckert C."/>
        </authorList>
    </citation>
    <scope>NUCLEOTIDE SEQUENCE</scope>
    <source>
        <strain evidence="9">CGMCC 1.15725</strain>
    </source>
</reference>
<comment type="caution">
    <text evidence="9">The sequence shown here is derived from an EMBL/GenBank/DDBJ whole genome shotgun (WGS) entry which is preliminary data.</text>
</comment>
<evidence type="ECO:0000256" key="5">
    <source>
        <dbReference type="RuleBase" id="RU362076"/>
    </source>
</evidence>
<comment type="function">
    <text evidence="4 5">Required for flagellar hook formation. May act as a scaffolding protein.</text>
</comment>
<proteinExistence type="inferred from homology"/>
<feature type="domain" description="FlgD Tudor-like" evidence="8">
    <location>
        <begin position="101"/>
        <end position="232"/>
    </location>
</feature>
<comment type="similarity">
    <text evidence="1 5">Belongs to the FlgD family.</text>
</comment>
<sequence>MSNVGGIGTNGTNNSSSSNSASSASSSSNSSSSAISASVQSEYNTFLTILTTELQNQDPTSPLDTNQFTSQLVQFSSLEQNLQTNSLLQQLVTNSTQGAVSSALGYLGHTVKATGNSFTLDGTSSDKPTLSYSLAGKANTAVLDVLNSNGQTVREIAVSTDAGSHSMTFDGQDSSGSQLPAGTYTFKVQAVDAHGTAIAATTYETGAVTGIDTSNGVVNLHIGSLTVPASNVVQVVS</sequence>
<evidence type="ECO:0000313" key="9">
    <source>
        <dbReference type="EMBL" id="GGF39040.1"/>
    </source>
</evidence>
<evidence type="ECO:0000256" key="4">
    <source>
        <dbReference type="ARBA" id="ARBA00024746"/>
    </source>
</evidence>
<dbReference type="InterPro" id="IPR005648">
    <property type="entry name" value="FlgD"/>
</dbReference>
<evidence type="ECO:0000256" key="1">
    <source>
        <dbReference type="ARBA" id="ARBA00010577"/>
    </source>
</evidence>
<dbReference type="Pfam" id="PF03963">
    <property type="entry name" value="FlgD"/>
    <property type="match status" value="1"/>
</dbReference>
<dbReference type="Gene3D" id="2.30.30.910">
    <property type="match status" value="1"/>
</dbReference>
<keyword evidence="3 5" id="KW-1005">Bacterial flagellum biogenesis</keyword>
<dbReference type="AlphaFoldDB" id="A0A8J3E4I4"/>
<feature type="region of interest" description="Disordered" evidence="6">
    <location>
        <begin position="1"/>
        <end position="31"/>
    </location>
</feature>
<dbReference type="EMBL" id="BMJQ01000016">
    <property type="protein sequence ID" value="GGF39040.1"/>
    <property type="molecule type" value="Genomic_DNA"/>
</dbReference>
<gene>
    <name evidence="9" type="primary">flgD</name>
    <name evidence="9" type="ORF">GCM10011611_51750</name>
</gene>
<evidence type="ECO:0000256" key="6">
    <source>
        <dbReference type="SAM" id="MobiDB-lite"/>
    </source>
</evidence>
<feature type="compositionally biased region" description="Low complexity" evidence="6">
    <location>
        <begin position="13"/>
        <end position="31"/>
    </location>
</feature>
<dbReference type="Pfam" id="PF13861">
    <property type="entry name" value="FLgD_tudor"/>
    <property type="match status" value="1"/>
</dbReference>
<name>A0A8J3E4I4_9PROT</name>
<protein>
    <recommendedName>
        <fullName evidence="2 5">Basal-body rod modification protein FlgD</fullName>
    </recommendedName>
</protein>
<keyword evidence="9" id="KW-0966">Cell projection</keyword>
<evidence type="ECO:0000259" key="8">
    <source>
        <dbReference type="Pfam" id="PF13861"/>
    </source>
</evidence>
<evidence type="ECO:0000313" key="10">
    <source>
        <dbReference type="Proteomes" id="UP000646365"/>
    </source>
</evidence>
<dbReference type="InterPro" id="IPR025965">
    <property type="entry name" value="FlgD/Vpr_Ig-like"/>
</dbReference>